<comment type="function">
    <text evidence="1 8">Specifically methylates the guanine in position 966 of 16S rRNA in the assembled 30S particle.</text>
</comment>
<dbReference type="InterPro" id="IPR004398">
    <property type="entry name" value="RNA_MeTrfase_RsmD"/>
</dbReference>
<dbReference type="InterPro" id="IPR002052">
    <property type="entry name" value="DNA_methylase_N6_adenine_CS"/>
</dbReference>
<evidence type="ECO:0000256" key="7">
    <source>
        <dbReference type="ARBA" id="ARBA00048326"/>
    </source>
</evidence>
<dbReference type="NCBIfam" id="TIGR00095">
    <property type="entry name" value="16S rRNA (guanine(966)-N(2))-methyltransferase RsmD"/>
    <property type="match status" value="1"/>
</dbReference>
<keyword evidence="6 8" id="KW-0808">Transferase</keyword>
<reference evidence="9 10" key="1">
    <citation type="submission" date="2016-06" db="EMBL/GenBank/DDBJ databases">
        <authorList>
            <person name="Kjaerup R.B."/>
            <person name="Dalgaard T.S."/>
            <person name="Juul-Madsen H.R."/>
        </authorList>
    </citation>
    <scope>NUCLEOTIDE SEQUENCE [LARGE SCALE GENOMIC DNA]</scope>
    <source>
        <strain evidence="9 10">GCSL-Mp3</strain>
    </source>
</reference>
<evidence type="ECO:0000256" key="4">
    <source>
        <dbReference type="ARBA" id="ARBA00013682"/>
    </source>
</evidence>
<dbReference type="CDD" id="cd02440">
    <property type="entry name" value="AdoMet_MTases"/>
    <property type="match status" value="1"/>
</dbReference>
<evidence type="ECO:0000256" key="2">
    <source>
        <dbReference type="ARBA" id="ARBA00005269"/>
    </source>
</evidence>
<dbReference type="PROSITE" id="PS00092">
    <property type="entry name" value="N6_MTASE"/>
    <property type="match status" value="1"/>
</dbReference>
<name>A0A1B8H477_9GAMM</name>
<evidence type="ECO:0000313" key="9">
    <source>
        <dbReference type="EMBL" id="OBU03884.1"/>
    </source>
</evidence>
<evidence type="ECO:0000256" key="1">
    <source>
        <dbReference type="ARBA" id="ARBA00002649"/>
    </source>
</evidence>
<keyword evidence="8" id="KW-0698">rRNA processing</keyword>
<dbReference type="Pfam" id="PF03602">
    <property type="entry name" value="Cons_hypoth95"/>
    <property type="match status" value="1"/>
</dbReference>
<comment type="caution">
    <text evidence="9">The sequence shown here is derived from an EMBL/GenBank/DDBJ whole genome shotgun (WGS) entry which is preliminary data.</text>
</comment>
<dbReference type="PANTHER" id="PTHR43542:SF1">
    <property type="entry name" value="METHYLTRANSFERASE"/>
    <property type="match status" value="1"/>
</dbReference>
<dbReference type="NCBIfam" id="NF008157">
    <property type="entry name" value="PRK10909.1"/>
    <property type="match status" value="1"/>
</dbReference>
<dbReference type="STRING" id="368603.AYY16_10190"/>
<comment type="similarity">
    <text evidence="2 8">Belongs to the methyltransferase superfamily. RsmD family.</text>
</comment>
<accession>A0A1B8H477</accession>
<evidence type="ECO:0000256" key="3">
    <source>
        <dbReference type="ARBA" id="ARBA00012141"/>
    </source>
</evidence>
<dbReference type="Proteomes" id="UP000092247">
    <property type="component" value="Unassembled WGS sequence"/>
</dbReference>
<dbReference type="InterPro" id="IPR029063">
    <property type="entry name" value="SAM-dependent_MTases_sf"/>
</dbReference>
<evidence type="ECO:0000256" key="5">
    <source>
        <dbReference type="ARBA" id="ARBA00022603"/>
    </source>
</evidence>
<dbReference type="GO" id="GO:0052913">
    <property type="term" value="F:16S rRNA (guanine(966)-N(2))-methyltransferase activity"/>
    <property type="evidence" value="ECO:0007669"/>
    <property type="project" value="UniProtKB-EC"/>
</dbReference>
<dbReference type="EMBL" id="LZEX01000042">
    <property type="protein sequence ID" value="OBU03884.1"/>
    <property type="molecule type" value="Genomic_DNA"/>
</dbReference>
<dbReference type="Gene3D" id="3.40.50.150">
    <property type="entry name" value="Vaccinia Virus protein VP39"/>
    <property type="match status" value="1"/>
</dbReference>
<organism evidence="9 10">
    <name type="scientific">Morganella psychrotolerans</name>
    <dbReference type="NCBI Taxonomy" id="368603"/>
    <lineage>
        <taxon>Bacteria</taxon>
        <taxon>Pseudomonadati</taxon>
        <taxon>Pseudomonadota</taxon>
        <taxon>Gammaproteobacteria</taxon>
        <taxon>Enterobacterales</taxon>
        <taxon>Morganellaceae</taxon>
        <taxon>Morganella</taxon>
    </lineage>
</organism>
<gene>
    <name evidence="9" type="primary">rsmD</name>
    <name evidence="9" type="ORF">AYY17_10035</name>
</gene>
<proteinExistence type="inferred from homology"/>
<evidence type="ECO:0000256" key="8">
    <source>
        <dbReference type="PIRNR" id="PIRNR004553"/>
    </source>
</evidence>
<dbReference type="PANTHER" id="PTHR43542">
    <property type="entry name" value="METHYLTRANSFERASE"/>
    <property type="match status" value="1"/>
</dbReference>
<evidence type="ECO:0000256" key="6">
    <source>
        <dbReference type="ARBA" id="ARBA00022679"/>
    </source>
</evidence>
<comment type="catalytic activity">
    <reaction evidence="7 8">
        <text>guanosine(966) in 16S rRNA + S-adenosyl-L-methionine = N(2)-methylguanosine(966) in 16S rRNA + S-adenosyl-L-homocysteine + H(+)</text>
        <dbReference type="Rhea" id="RHEA:23548"/>
        <dbReference type="Rhea" id="RHEA-COMP:10211"/>
        <dbReference type="Rhea" id="RHEA-COMP:10212"/>
        <dbReference type="ChEBI" id="CHEBI:15378"/>
        <dbReference type="ChEBI" id="CHEBI:57856"/>
        <dbReference type="ChEBI" id="CHEBI:59789"/>
        <dbReference type="ChEBI" id="CHEBI:74269"/>
        <dbReference type="ChEBI" id="CHEBI:74481"/>
        <dbReference type="EC" id="2.1.1.171"/>
    </reaction>
</comment>
<dbReference type="GO" id="GO:0003676">
    <property type="term" value="F:nucleic acid binding"/>
    <property type="evidence" value="ECO:0007669"/>
    <property type="project" value="InterPro"/>
</dbReference>
<dbReference type="EC" id="2.1.1.171" evidence="3 8"/>
<keyword evidence="5 8" id="KW-0489">Methyltransferase</keyword>
<dbReference type="RefSeq" id="WP_067425530.1">
    <property type="nucleotide sequence ID" value="NZ_LZEX01000042.1"/>
</dbReference>
<sequence>MVKKAHSAPQGQIRIIAGLWRGRKLPVLTHDGLRPTTDRVRETLFNWLMPVINGARCLDAFAGSGALGFEALSRHAAAVTFIELNRAVATQITANARLLACDHATVVNQSAPQFLAQPGTPFDVVFLDPPFRKGLLQETVDLLEQNGWLSANAMIYAEAEAESDPLVIPANWLCHREKVAGQVAYRLYLRQATAEQAN</sequence>
<dbReference type="PIRSF" id="PIRSF004553">
    <property type="entry name" value="CHP00095"/>
    <property type="match status" value="1"/>
</dbReference>
<keyword evidence="8" id="KW-0949">S-adenosyl-L-methionine</keyword>
<protein>
    <recommendedName>
        <fullName evidence="4 8">Ribosomal RNA small subunit methyltransferase D</fullName>
        <ecNumber evidence="3 8">2.1.1.171</ecNumber>
    </recommendedName>
</protein>
<evidence type="ECO:0000313" key="10">
    <source>
        <dbReference type="Proteomes" id="UP000092247"/>
    </source>
</evidence>
<dbReference type="AlphaFoldDB" id="A0A1B8H477"/>
<dbReference type="SUPFAM" id="SSF53335">
    <property type="entry name" value="S-adenosyl-L-methionine-dependent methyltransferases"/>
    <property type="match status" value="1"/>
</dbReference>